<feature type="compositionally biased region" description="Pro residues" evidence="1">
    <location>
        <begin position="61"/>
        <end position="70"/>
    </location>
</feature>
<organism evidence="2 3">
    <name type="scientific">Champsocephalus esox</name>
    <name type="common">pike icefish</name>
    <dbReference type="NCBI Taxonomy" id="159716"/>
    <lineage>
        <taxon>Eukaryota</taxon>
        <taxon>Metazoa</taxon>
        <taxon>Chordata</taxon>
        <taxon>Craniata</taxon>
        <taxon>Vertebrata</taxon>
        <taxon>Euteleostomi</taxon>
        <taxon>Actinopterygii</taxon>
        <taxon>Neopterygii</taxon>
        <taxon>Teleostei</taxon>
        <taxon>Neoteleostei</taxon>
        <taxon>Acanthomorphata</taxon>
        <taxon>Eupercaria</taxon>
        <taxon>Perciformes</taxon>
        <taxon>Notothenioidei</taxon>
        <taxon>Channichthyidae</taxon>
        <taxon>Champsocephalus</taxon>
    </lineage>
</organism>
<feature type="region of interest" description="Disordered" evidence="1">
    <location>
        <begin position="43"/>
        <end position="96"/>
    </location>
</feature>
<evidence type="ECO:0000313" key="3">
    <source>
        <dbReference type="Proteomes" id="UP001335648"/>
    </source>
</evidence>
<dbReference type="AlphaFoldDB" id="A0AAN8CT31"/>
<evidence type="ECO:0000313" key="2">
    <source>
        <dbReference type="EMBL" id="KAK5909557.1"/>
    </source>
</evidence>
<name>A0AAN8CT31_9TELE</name>
<keyword evidence="3" id="KW-1185">Reference proteome</keyword>
<protein>
    <submittedName>
        <fullName evidence="2">Uncharacterized protein</fullName>
    </submittedName>
</protein>
<dbReference type="EMBL" id="JAULUE010002048">
    <property type="protein sequence ID" value="KAK5909557.1"/>
    <property type="molecule type" value="Genomic_DNA"/>
</dbReference>
<dbReference type="Proteomes" id="UP001335648">
    <property type="component" value="Unassembled WGS sequence"/>
</dbReference>
<proteinExistence type="predicted"/>
<evidence type="ECO:0000256" key="1">
    <source>
        <dbReference type="SAM" id="MobiDB-lite"/>
    </source>
</evidence>
<sequence length="96" mass="9768">MAPATPTTPKPNPIRALSILAVAWLARIQTPSQSGLLSRVHQRIRGGGGGGEEGVARCGTPPLPTQPAPIDPRGLAGWDTTGTDMAPPSPGSLGKQ</sequence>
<reference evidence="2 3" key="1">
    <citation type="journal article" date="2023" name="Mol. Biol. Evol.">
        <title>Genomics of Secondarily Temperate Adaptation in the Only Non-Antarctic Icefish.</title>
        <authorList>
            <person name="Rivera-Colon A.G."/>
            <person name="Rayamajhi N."/>
            <person name="Minhas B.F."/>
            <person name="Madrigal G."/>
            <person name="Bilyk K.T."/>
            <person name="Yoon V."/>
            <person name="Hune M."/>
            <person name="Gregory S."/>
            <person name="Cheng C.H.C."/>
            <person name="Catchen J.M."/>
        </authorList>
    </citation>
    <scope>NUCLEOTIDE SEQUENCE [LARGE SCALE GENOMIC DNA]</scope>
    <source>
        <strain evidence="2">JC2023a</strain>
    </source>
</reference>
<comment type="caution">
    <text evidence="2">The sequence shown here is derived from an EMBL/GenBank/DDBJ whole genome shotgun (WGS) entry which is preliminary data.</text>
</comment>
<accession>A0AAN8CT31</accession>
<gene>
    <name evidence="2" type="ORF">CesoFtcFv8_003477</name>
</gene>